<accession>A0A5N5SPH9</accession>
<dbReference type="EMBL" id="SEYY01021910">
    <property type="protein sequence ID" value="KAB7495963.1"/>
    <property type="molecule type" value="Genomic_DNA"/>
</dbReference>
<evidence type="ECO:0000256" key="1">
    <source>
        <dbReference type="SAM" id="MobiDB-lite"/>
    </source>
</evidence>
<reference evidence="2 3" key="1">
    <citation type="journal article" date="2019" name="PLoS Biol.">
        <title>Sex chromosomes control vertical transmission of feminizing Wolbachia symbionts in an isopod.</title>
        <authorList>
            <person name="Becking T."/>
            <person name="Chebbi M.A."/>
            <person name="Giraud I."/>
            <person name="Moumen B."/>
            <person name="Laverre T."/>
            <person name="Caubet Y."/>
            <person name="Peccoud J."/>
            <person name="Gilbert C."/>
            <person name="Cordaux R."/>
        </authorList>
    </citation>
    <scope>NUCLEOTIDE SEQUENCE [LARGE SCALE GENOMIC DNA]</scope>
    <source>
        <strain evidence="2">ANa2</strain>
        <tissue evidence="2">Whole body excluding digestive tract and cuticle</tissue>
    </source>
</reference>
<feature type="region of interest" description="Disordered" evidence="1">
    <location>
        <begin position="35"/>
        <end position="90"/>
    </location>
</feature>
<sequence length="90" mass="10447">MAELEDELIGDDLDYEEEYDLDEEQEEALLADLNDEQESETVLIQPEPDTQEEEEEVNNTQSVHSRLSLPPEKENYIGFQNELKEDSDLS</sequence>
<dbReference type="OrthoDB" id="10420804at2759"/>
<dbReference type="Proteomes" id="UP000326759">
    <property type="component" value="Unassembled WGS sequence"/>
</dbReference>
<feature type="non-terminal residue" evidence="2">
    <location>
        <position position="90"/>
    </location>
</feature>
<evidence type="ECO:0000313" key="3">
    <source>
        <dbReference type="Proteomes" id="UP000326759"/>
    </source>
</evidence>
<gene>
    <name evidence="2" type="ORF">Anas_11604</name>
</gene>
<proteinExistence type="predicted"/>
<dbReference type="AlphaFoldDB" id="A0A5N5SPH9"/>
<feature type="region of interest" description="Disordered" evidence="1">
    <location>
        <begin position="1"/>
        <end position="23"/>
    </location>
</feature>
<comment type="caution">
    <text evidence="2">The sequence shown here is derived from an EMBL/GenBank/DDBJ whole genome shotgun (WGS) entry which is preliminary data.</text>
</comment>
<evidence type="ECO:0000313" key="2">
    <source>
        <dbReference type="EMBL" id="KAB7495963.1"/>
    </source>
</evidence>
<organism evidence="2 3">
    <name type="scientific">Armadillidium nasatum</name>
    <dbReference type="NCBI Taxonomy" id="96803"/>
    <lineage>
        <taxon>Eukaryota</taxon>
        <taxon>Metazoa</taxon>
        <taxon>Ecdysozoa</taxon>
        <taxon>Arthropoda</taxon>
        <taxon>Crustacea</taxon>
        <taxon>Multicrustacea</taxon>
        <taxon>Malacostraca</taxon>
        <taxon>Eumalacostraca</taxon>
        <taxon>Peracarida</taxon>
        <taxon>Isopoda</taxon>
        <taxon>Oniscidea</taxon>
        <taxon>Crinocheta</taxon>
        <taxon>Armadillidiidae</taxon>
        <taxon>Armadillidium</taxon>
    </lineage>
</organism>
<keyword evidence="3" id="KW-1185">Reference proteome</keyword>
<protein>
    <submittedName>
        <fullName evidence="2">Uncharacterized protein</fullName>
    </submittedName>
</protein>
<name>A0A5N5SPH9_9CRUS</name>